<reference evidence="2" key="1">
    <citation type="submission" date="2015-08" db="EMBL/GenBank/DDBJ databases">
        <authorList>
            <person name="Varghese N."/>
        </authorList>
    </citation>
    <scope>NUCLEOTIDE SEQUENCE [LARGE SCALE GENOMIC DNA]</scope>
    <source>
        <strain evidence="2">JCM 18476</strain>
    </source>
</reference>
<dbReference type="PANTHER" id="PTHR35175:SF2">
    <property type="entry name" value="DUF1289 DOMAIN-CONTAINING PROTEIN"/>
    <property type="match status" value="1"/>
</dbReference>
<accession>A0A0K6IGX8</accession>
<dbReference type="Pfam" id="PF06945">
    <property type="entry name" value="DUF1289"/>
    <property type="match status" value="1"/>
</dbReference>
<keyword evidence="2" id="KW-1185">Reference proteome</keyword>
<gene>
    <name evidence="1" type="ORF">Ga0061065_101233</name>
</gene>
<dbReference type="AlphaFoldDB" id="A0A0K6IGX8"/>
<sequence>MKNTNRKKASAKQKAVRSPCINICELNEDNVCIGCYRTGQEISRWGKMTPEEQLAVMKKVHQRESESQFIN</sequence>
<dbReference type="STRING" id="1137284.GCA_001418205_00234"/>
<protein>
    <submittedName>
        <fullName evidence="1">Predicted Fe-S protein YdhL, DUF1289 family</fullName>
    </submittedName>
</protein>
<proteinExistence type="predicted"/>
<evidence type="ECO:0000313" key="2">
    <source>
        <dbReference type="Proteomes" id="UP000182769"/>
    </source>
</evidence>
<dbReference type="PANTHER" id="PTHR35175">
    <property type="entry name" value="DUF1289 DOMAIN-CONTAINING PROTEIN"/>
    <property type="match status" value="1"/>
</dbReference>
<dbReference type="OrthoDB" id="9811423at2"/>
<name>A0A0K6IGX8_9GAMM</name>
<evidence type="ECO:0000313" key="1">
    <source>
        <dbReference type="EMBL" id="CUB02400.1"/>
    </source>
</evidence>
<dbReference type="EMBL" id="CYHG01000001">
    <property type="protein sequence ID" value="CUB02400.1"/>
    <property type="molecule type" value="Genomic_DNA"/>
</dbReference>
<dbReference type="Proteomes" id="UP000182769">
    <property type="component" value="Unassembled WGS sequence"/>
</dbReference>
<organism evidence="1 2">
    <name type="scientific">Marinomonas fungiae</name>
    <dbReference type="NCBI Taxonomy" id="1137284"/>
    <lineage>
        <taxon>Bacteria</taxon>
        <taxon>Pseudomonadati</taxon>
        <taxon>Pseudomonadota</taxon>
        <taxon>Gammaproteobacteria</taxon>
        <taxon>Oceanospirillales</taxon>
        <taxon>Oceanospirillaceae</taxon>
        <taxon>Marinomonas</taxon>
    </lineage>
</organism>
<dbReference type="InterPro" id="IPR010710">
    <property type="entry name" value="DUF1289"/>
</dbReference>
<dbReference type="RefSeq" id="WP_055461370.1">
    <property type="nucleotide sequence ID" value="NZ_CYHG01000001.1"/>
</dbReference>